<evidence type="ECO:0000256" key="2">
    <source>
        <dbReference type="SAM" id="Phobius"/>
    </source>
</evidence>
<feature type="transmembrane region" description="Helical" evidence="2">
    <location>
        <begin position="190"/>
        <end position="222"/>
    </location>
</feature>
<feature type="transmembrane region" description="Helical" evidence="2">
    <location>
        <begin position="291"/>
        <end position="310"/>
    </location>
</feature>
<reference evidence="3" key="1">
    <citation type="submission" date="2021-03" db="EMBL/GenBank/DDBJ databases">
        <title>Whole genome shotgun sequence of Actinoplanes auranticolor NBRC 12245.</title>
        <authorList>
            <person name="Komaki H."/>
            <person name="Tamura T."/>
        </authorList>
    </citation>
    <scope>NUCLEOTIDE SEQUENCE</scope>
    <source>
        <strain evidence="3">NBRC 12245</strain>
    </source>
</reference>
<name>A0A919SR12_9ACTN</name>
<keyword evidence="2" id="KW-1133">Transmembrane helix</keyword>
<keyword evidence="2" id="KW-0812">Transmembrane</keyword>
<accession>A0A919SR12</accession>
<feature type="region of interest" description="Disordered" evidence="1">
    <location>
        <begin position="1"/>
        <end position="42"/>
    </location>
</feature>
<dbReference type="AlphaFoldDB" id="A0A919SR12"/>
<feature type="transmembrane region" description="Helical" evidence="2">
    <location>
        <begin position="157"/>
        <end position="178"/>
    </location>
</feature>
<evidence type="ECO:0000256" key="1">
    <source>
        <dbReference type="SAM" id="MobiDB-lite"/>
    </source>
</evidence>
<gene>
    <name evidence="3" type="ORF">Aau02nite_66180</name>
</gene>
<keyword evidence="2" id="KW-0472">Membrane</keyword>
<evidence type="ECO:0000313" key="3">
    <source>
        <dbReference type="EMBL" id="GIM75488.1"/>
    </source>
</evidence>
<keyword evidence="4" id="KW-1185">Reference proteome</keyword>
<feature type="transmembrane region" description="Helical" evidence="2">
    <location>
        <begin position="128"/>
        <end position="150"/>
    </location>
</feature>
<organism evidence="3 4">
    <name type="scientific">Actinoplanes auranticolor</name>
    <dbReference type="NCBI Taxonomy" id="47988"/>
    <lineage>
        <taxon>Bacteria</taxon>
        <taxon>Bacillati</taxon>
        <taxon>Actinomycetota</taxon>
        <taxon>Actinomycetes</taxon>
        <taxon>Micromonosporales</taxon>
        <taxon>Micromonosporaceae</taxon>
        <taxon>Actinoplanes</taxon>
    </lineage>
</organism>
<dbReference type="Proteomes" id="UP000681340">
    <property type="component" value="Unassembled WGS sequence"/>
</dbReference>
<dbReference type="EMBL" id="BOQL01000057">
    <property type="protein sequence ID" value="GIM75488.1"/>
    <property type="molecule type" value="Genomic_DNA"/>
</dbReference>
<proteinExistence type="predicted"/>
<sequence length="329" mass="35229">MRSGNGRRGRRRHRYGFDAWKGDTMSQGQGQDWNAAPPPQPYPYPYPQQPGFDPADPLVSNDFNGWWHRSFRLVKAAWRPMAVIQLIVAVPTLVLLVPAMLAFQDEQRVAQESVQASIDAGTQPDFSLFFAGLTALVPAALVAGLFSMLGQLACQQVVVFTATGRTGSLVGPALLAAAKRLPALIGWYLLAVPVLTVALVLCFFPVLYVGAALTVLPVVVLLERGNGIGRCFKLFHANVGVSVSRIATIMGLSIGAGLLLTLLNTLVDVTIGGSYTTPNSTATVINTVVQAGYYVVSYLVLAALLVTTYADMRARREPFSTASLQPGPA</sequence>
<protein>
    <submittedName>
        <fullName evidence="3">Uncharacterized protein</fullName>
    </submittedName>
</protein>
<comment type="caution">
    <text evidence="3">The sequence shown here is derived from an EMBL/GenBank/DDBJ whole genome shotgun (WGS) entry which is preliminary data.</text>
</comment>
<feature type="transmembrane region" description="Helical" evidence="2">
    <location>
        <begin position="82"/>
        <end position="103"/>
    </location>
</feature>
<evidence type="ECO:0000313" key="4">
    <source>
        <dbReference type="Proteomes" id="UP000681340"/>
    </source>
</evidence>
<feature type="compositionally biased region" description="Basic residues" evidence="1">
    <location>
        <begin position="1"/>
        <end position="14"/>
    </location>
</feature>
<feature type="transmembrane region" description="Helical" evidence="2">
    <location>
        <begin position="243"/>
        <end position="271"/>
    </location>
</feature>